<evidence type="ECO:0000256" key="1">
    <source>
        <dbReference type="SAM" id="SignalP"/>
    </source>
</evidence>
<evidence type="ECO:0000313" key="3">
    <source>
        <dbReference type="RefSeq" id="XP_065666375.1"/>
    </source>
</evidence>
<feature type="signal peptide" evidence="1">
    <location>
        <begin position="1"/>
        <end position="19"/>
    </location>
</feature>
<accession>A0ABM4CX13</accession>
<proteinExistence type="predicted"/>
<dbReference type="Proteomes" id="UP001652625">
    <property type="component" value="Chromosome 11"/>
</dbReference>
<name>A0ABM4CX13_HYDVU</name>
<gene>
    <name evidence="3" type="primary">LOC136087474</name>
</gene>
<organism evidence="2 3">
    <name type="scientific">Hydra vulgaris</name>
    <name type="common">Hydra</name>
    <name type="synonym">Hydra attenuata</name>
    <dbReference type="NCBI Taxonomy" id="6087"/>
    <lineage>
        <taxon>Eukaryota</taxon>
        <taxon>Metazoa</taxon>
        <taxon>Cnidaria</taxon>
        <taxon>Hydrozoa</taxon>
        <taxon>Hydroidolina</taxon>
        <taxon>Anthoathecata</taxon>
        <taxon>Aplanulata</taxon>
        <taxon>Hydridae</taxon>
        <taxon>Hydra</taxon>
    </lineage>
</organism>
<keyword evidence="2" id="KW-1185">Reference proteome</keyword>
<dbReference type="GeneID" id="136087474"/>
<keyword evidence="1" id="KW-0732">Signal</keyword>
<dbReference type="RefSeq" id="XP_065666375.1">
    <property type="nucleotide sequence ID" value="XM_065810303.1"/>
</dbReference>
<feature type="chain" id="PRO_5046573018" evidence="1">
    <location>
        <begin position="20"/>
        <end position="113"/>
    </location>
</feature>
<protein>
    <submittedName>
        <fullName evidence="3">Uncharacterized protein LOC136087474</fullName>
    </submittedName>
</protein>
<reference evidence="3" key="1">
    <citation type="submission" date="2025-08" db="UniProtKB">
        <authorList>
            <consortium name="RefSeq"/>
        </authorList>
    </citation>
    <scope>IDENTIFICATION</scope>
</reference>
<evidence type="ECO:0000313" key="2">
    <source>
        <dbReference type="Proteomes" id="UP001652625"/>
    </source>
</evidence>
<sequence length="113" mass="12946">MRFLFMLASLFASFLFCYSIPVKEDDCDIKIMNGKCAKNKLVKEDVAISSNNGLPTIDQITNVFKAKLDFIKFMGEKSPYQSTFLQLFLDNVDDIKKSFQSFLKYDPAYPSLT</sequence>